<dbReference type="EMBL" id="LNQE01001426">
    <property type="protein sequence ID" value="KUG17649.1"/>
    <property type="molecule type" value="Genomic_DNA"/>
</dbReference>
<accession>A0A0W8FA17</accession>
<dbReference type="PANTHER" id="PTHR43726">
    <property type="entry name" value="3-METHYLORNITHINE SYNTHASE"/>
    <property type="match status" value="1"/>
</dbReference>
<protein>
    <submittedName>
        <fullName evidence="6">Biotin synthase-related</fullName>
    </submittedName>
</protein>
<evidence type="ECO:0000256" key="4">
    <source>
        <dbReference type="ARBA" id="ARBA00023014"/>
    </source>
</evidence>
<dbReference type="Pfam" id="PF04055">
    <property type="entry name" value="Radical_SAM"/>
    <property type="match status" value="1"/>
</dbReference>
<sequence>MDLETKALLLSRGTVQLSQPGREGKMSTAGPGAGERSIFFQSGSRMVRLSVVDSSALRLEMDGGEATISLEGRAIARGRVVEPLLHCPDQAYITISERCIFDCKFCAVPRLMGKVKSHERVMEMVKEAMATGRLESISLTSGTEVSPQHEAERVAALVRDLLPFGLPIGVSVNPFPGVNRILLDAGADEVKYNLETVDRDIFARVCPGLSYQEIMDALEEAVELFGPNHVFSNVIIGLGESDQSLRQGIDELIDMGVLPILRAAYPHPLRRGEVDIVRPSAERLLSLARYLRMKLDEKGLDGSLALTGCYRCTGCDLAPGRDL</sequence>
<evidence type="ECO:0000256" key="3">
    <source>
        <dbReference type="ARBA" id="ARBA00023004"/>
    </source>
</evidence>
<dbReference type="InterPro" id="IPR058240">
    <property type="entry name" value="rSAM_sf"/>
</dbReference>
<feature type="domain" description="Radical SAM core" evidence="5">
    <location>
        <begin position="85"/>
        <end position="294"/>
    </location>
</feature>
<keyword evidence="4" id="KW-0411">Iron-sulfur</keyword>
<keyword evidence="1" id="KW-0949">S-adenosyl-L-methionine</keyword>
<evidence type="ECO:0000256" key="2">
    <source>
        <dbReference type="ARBA" id="ARBA00022723"/>
    </source>
</evidence>
<dbReference type="GO" id="GO:0051536">
    <property type="term" value="F:iron-sulfur cluster binding"/>
    <property type="evidence" value="ECO:0007669"/>
    <property type="project" value="UniProtKB-KW"/>
</dbReference>
<name>A0A0W8FA17_9ZZZZ</name>
<proteinExistence type="predicted"/>
<dbReference type="InterPro" id="IPR034422">
    <property type="entry name" value="HydE/PylB-like"/>
</dbReference>
<dbReference type="GO" id="GO:0016740">
    <property type="term" value="F:transferase activity"/>
    <property type="evidence" value="ECO:0007669"/>
    <property type="project" value="TreeGrafter"/>
</dbReference>
<dbReference type="SUPFAM" id="SSF102114">
    <property type="entry name" value="Radical SAM enzymes"/>
    <property type="match status" value="1"/>
</dbReference>
<dbReference type="AlphaFoldDB" id="A0A0W8FA17"/>
<keyword evidence="3" id="KW-0408">Iron</keyword>
<evidence type="ECO:0000256" key="1">
    <source>
        <dbReference type="ARBA" id="ARBA00022691"/>
    </source>
</evidence>
<dbReference type="GO" id="GO:0046872">
    <property type="term" value="F:metal ion binding"/>
    <property type="evidence" value="ECO:0007669"/>
    <property type="project" value="UniProtKB-KW"/>
</dbReference>
<dbReference type="SMART" id="SM00729">
    <property type="entry name" value="Elp3"/>
    <property type="match status" value="1"/>
</dbReference>
<comment type="caution">
    <text evidence="6">The sequence shown here is derived from an EMBL/GenBank/DDBJ whole genome shotgun (WGS) entry which is preliminary data.</text>
</comment>
<dbReference type="InterPro" id="IPR006638">
    <property type="entry name" value="Elp3/MiaA/NifB-like_rSAM"/>
</dbReference>
<dbReference type="SFLD" id="SFLDS00029">
    <property type="entry name" value="Radical_SAM"/>
    <property type="match status" value="1"/>
</dbReference>
<dbReference type="InterPro" id="IPR013785">
    <property type="entry name" value="Aldolase_TIM"/>
</dbReference>
<dbReference type="PROSITE" id="PS51918">
    <property type="entry name" value="RADICAL_SAM"/>
    <property type="match status" value="1"/>
</dbReference>
<dbReference type="InterPro" id="IPR007197">
    <property type="entry name" value="rSAM"/>
</dbReference>
<organism evidence="6">
    <name type="scientific">hydrocarbon metagenome</name>
    <dbReference type="NCBI Taxonomy" id="938273"/>
    <lineage>
        <taxon>unclassified sequences</taxon>
        <taxon>metagenomes</taxon>
        <taxon>ecological metagenomes</taxon>
    </lineage>
</organism>
<dbReference type="Gene3D" id="3.20.20.70">
    <property type="entry name" value="Aldolase class I"/>
    <property type="match status" value="1"/>
</dbReference>
<dbReference type="PANTHER" id="PTHR43726:SF1">
    <property type="entry name" value="BIOTIN SYNTHASE"/>
    <property type="match status" value="1"/>
</dbReference>
<gene>
    <name evidence="6" type="ORF">ASZ90_012648</name>
</gene>
<evidence type="ECO:0000313" key="6">
    <source>
        <dbReference type="EMBL" id="KUG17649.1"/>
    </source>
</evidence>
<reference evidence="6" key="1">
    <citation type="journal article" date="2015" name="Proc. Natl. Acad. Sci. U.S.A.">
        <title>Networks of energetic and metabolic interactions define dynamics in microbial communities.</title>
        <authorList>
            <person name="Embree M."/>
            <person name="Liu J.K."/>
            <person name="Al-Bassam M.M."/>
            <person name="Zengler K."/>
        </authorList>
    </citation>
    <scope>NUCLEOTIDE SEQUENCE</scope>
</reference>
<keyword evidence="2" id="KW-0479">Metal-binding</keyword>
<evidence type="ECO:0000259" key="5">
    <source>
        <dbReference type="PROSITE" id="PS51918"/>
    </source>
</evidence>
<dbReference type="CDD" id="cd01335">
    <property type="entry name" value="Radical_SAM"/>
    <property type="match status" value="1"/>
</dbReference>